<dbReference type="PANTHER" id="PTHR42928:SF5">
    <property type="entry name" value="BLR1237 PROTEIN"/>
    <property type="match status" value="1"/>
</dbReference>
<dbReference type="Proteomes" id="UP000317078">
    <property type="component" value="Unassembled WGS sequence"/>
</dbReference>
<reference evidence="3 4" key="1">
    <citation type="journal article" date="2019" name="Environ. Microbiol.">
        <title>Species interactions and distinct microbial communities in high Arctic permafrost affected cryosols are associated with the CH4 and CO2 gas fluxes.</title>
        <authorList>
            <person name="Altshuler I."/>
            <person name="Hamel J."/>
            <person name="Turney S."/>
            <person name="Magnuson E."/>
            <person name="Levesque R."/>
            <person name="Greer C."/>
            <person name="Whyte L.G."/>
        </authorList>
    </citation>
    <scope>NUCLEOTIDE SEQUENCE [LARGE SCALE GENOMIC DNA]</scope>
    <source>
        <strain evidence="3 4">S9.3B</strain>
    </source>
</reference>
<sequence length="333" mass="35029">MNIRSIATRLAGGLAAVLLSLPVSLPGAQAQGRFPDRTITIIVPFAAGGPTDVVARQLGEAMGRDLGVSVVSENVTGAGGTIGGQRVAQARSDGYTLLLGNIGVATAPSLYRNLPYDVLKSFDTVGLITPVPMTLVARPNIPAANLPELVAWLKRPGAEVNIGHAGLGSASHLCATLLRSLLQTPMTPIAFRGTAPIMTELMAGRLDLTCDQTTNTVPYIQDNRVRAFATTTDQRLAALPNLPTAAEGGLPGLTVTVWHGFYVPAGTPRPVIDRLSQALRTALADEKVVTRFAELATTPEPADRATPEAHRALLEAEVARWRPIIQSAGEYAD</sequence>
<evidence type="ECO:0000256" key="2">
    <source>
        <dbReference type="SAM" id="SignalP"/>
    </source>
</evidence>
<dbReference type="Gene3D" id="3.40.190.10">
    <property type="entry name" value="Periplasmic binding protein-like II"/>
    <property type="match status" value="1"/>
</dbReference>
<protein>
    <submittedName>
        <fullName evidence="3">Tripartite tricarboxylate transporter substrate binding protein BugD</fullName>
    </submittedName>
</protein>
<evidence type="ECO:0000313" key="3">
    <source>
        <dbReference type="EMBL" id="TPG52393.1"/>
    </source>
</evidence>
<dbReference type="SUPFAM" id="SSF53850">
    <property type="entry name" value="Periplasmic binding protein-like II"/>
    <property type="match status" value="1"/>
</dbReference>
<keyword evidence="2" id="KW-0732">Signal</keyword>
<dbReference type="EMBL" id="RCZP01000021">
    <property type="protein sequence ID" value="TPG52393.1"/>
    <property type="molecule type" value="Genomic_DNA"/>
</dbReference>
<dbReference type="InterPro" id="IPR005064">
    <property type="entry name" value="BUG"/>
</dbReference>
<feature type="chain" id="PRO_5021395009" evidence="2">
    <location>
        <begin position="31"/>
        <end position="333"/>
    </location>
</feature>
<name>A0A502FTU5_9PROT</name>
<dbReference type="InterPro" id="IPR042100">
    <property type="entry name" value="Bug_dom1"/>
</dbReference>
<comment type="similarity">
    <text evidence="1">Belongs to the UPF0065 (bug) family.</text>
</comment>
<gene>
    <name evidence="3" type="ORF">EAH89_18595</name>
</gene>
<dbReference type="PANTHER" id="PTHR42928">
    <property type="entry name" value="TRICARBOXYLATE-BINDING PROTEIN"/>
    <property type="match status" value="1"/>
</dbReference>
<dbReference type="Pfam" id="PF03401">
    <property type="entry name" value="TctC"/>
    <property type="match status" value="1"/>
</dbReference>
<evidence type="ECO:0000313" key="4">
    <source>
        <dbReference type="Proteomes" id="UP000317078"/>
    </source>
</evidence>
<feature type="signal peptide" evidence="2">
    <location>
        <begin position="1"/>
        <end position="30"/>
    </location>
</feature>
<keyword evidence="4" id="KW-1185">Reference proteome</keyword>
<dbReference type="RefSeq" id="WP_140885227.1">
    <property type="nucleotide sequence ID" value="NZ_RCZP01000021.1"/>
</dbReference>
<dbReference type="PIRSF" id="PIRSF017082">
    <property type="entry name" value="YflP"/>
    <property type="match status" value="1"/>
</dbReference>
<dbReference type="OrthoDB" id="8443386at2"/>
<comment type="caution">
    <text evidence="3">The sequence shown here is derived from an EMBL/GenBank/DDBJ whole genome shotgun (WGS) entry which is preliminary data.</text>
</comment>
<organism evidence="3 4">
    <name type="scientific">Muricoccus nepalensis</name>
    <dbReference type="NCBI Taxonomy" id="1854500"/>
    <lineage>
        <taxon>Bacteria</taxon>
        <taxon>Pseudomonadati</taxon>
        <taxon>Pseudomonadota</taxon>
        <taxon>Alphaproteobacteria</taxon>
        <taxon>Acetobacterales</taxon>
        <taxon>Roseomonadaceae</taxon>
        <taxon>Muricoccus</taxon>
    </lineage>
</organism>
<dbReference type="AlphaFoldDB" id="A0A502FTU5"/>
<evidence type="ECO:0000256" key="1">
    <source>
        <dbReference type="ARBA" id="ARBA00006987"/>
    </source>
</evidence>
<dbReference type="Gene3D" id="3.40.190.150">
    <property type="entry name" value="Bordetella uptake gene, domain 1"/>
    <property type="match status" value="1"/>
</dbReference>
<proteinExistence type="inferred from homology"/>
<accession>A0A502FTU5</accession>